<dbReference type="RefSeq" id="YP_009205590.1">
    <property type="nucleotide sequence ID" value="NC_028878.1"/>
</dbReference>
<dbReference type="OrthoDB" id="28308at10239"/>
<dbReference type="KEGG" id="vg:26632242"/>
<feature type="compositionally biased region" description="Basic and acidic residues" evidence="1">
    <location>
        <begin position="34"/>
        <end position="48"/>
    </location>
</feature>
<evidence type="ECO:0000313" key="3">
    <source>
        <dbReference type="Proteomes" id="UP000201697"/>
    </source>
</evidence>
<proteinExistence type="predicted"/>
<reference evidence="2 3" key="1">
    <citation type="submission" date="2015-08" db="EMBL/GenBank/DDBJ databases">
        <authorList>
            <person name="Clarke R.M."/>
            <person name="Taylor B.J."/>
            <person name="Thorniley A.J."/>
            <person name="Dasenko M.A."/>
            <person name="Denver D.R."/>
            <person name="Garcia-Ruiz H."/>
            <person name="Hoyer J.S."/>
            <person name="Jogdeo S."/>
            <person name="Sullivan C.M."/>
            <person name="Peterson M.R."/>
            <person name="Rowley E.R."/>
            <person name="Schnitzler C.E."/>
            <person name="Vining K.J."/>
            <person name="Almabruk K.H."/>
            <person name="Banawas S."/>
            <person name="Beatty C."/>
            <person name="Bullock C.J."/>
            <person name="Cappellazzi J.E."/>
            <person name="Chagani S.E."/>
            <person name="Chatterjee P."/>
            <person name="Cram E.D."/>
            <person name="Elorriaga M.E."/>
            <person name="Esser M."/>
            <person name="Fellows E.J."/>
            <person name="Garcia G.R."/>
            <person name="Gullaba J.M."/>
            <person name="Kinsley M.A."/>
            <person name="Luo F."/>
            <person name="McGinnis M."/>
            <person name="Paquette C.E."/>
            <person name="Reddekopp R.L."/>
            <person name="Rosen K.L."/>
            <person name="Sahlfeld L.M."/>
            <person name="Vondras A.M."/>
            <person name="Wang J.X."/>
            <person name="Weiss E.S."/>
            <person name="Wernick R."/>
            <person name="Abuelizz H.A."/>
            <person name="Amaro Y."/>
            <person name="Archer C.L."/>
            <person name="Basu A."/>
            <person name="Bellinger M.R."/>
            <person name="Johnson S.F."/>
            <person name="Kitchen S.A."/>
            <person name="Li M."/>
            <person name="Morey-Castro K.E."/>
            <person name="Lavalleur H.J."/>
            <person name="Rangel L.J."/>
            <person name="Ree J.F."/>
            <person name="Shay S.D."/>
            <person name="Sheng Y."/>
            <person name="Smyth J.C."/>
            <person name="Stamm E.A."/>
            <person name="Taylor C.R."/>
            <person name="Vining O.B."/>
            <person name="Wanzeck K.M."/>
            <person name="Watson G."/>
            <person name="Bruck A.J."/>
            <person name="Anders K.R."/>
            <person name="Bradley K.W."/>
            <person name="Asai D.J."/>
            <person name="Bowman C.A."/>
            <person name="Russell D.A."/>
            <person name="Pope W.H."/>
            <person name="Jacobs-Sera D."/>
            <person name="Hendrix R.W."/>
            <person name="Hatfull G.F."/>
        </authorList>
    </citation>
    <scope>NUCLEOTIDE SEQUENCE [LARGE SCALE GENOMIC DNA]</scope>
</reference>
<evidence type="ECO:0000313" key="2">
    <source>
        <dbReference type="EMBL" id="ALF00429.1"/>
    </source>
</evidence>
<keyword evidence="3" id="KW-1185">Reference proteome</keyword>
<evidence type="ECO:0000256" key="1">
    <source>
        <dbReference type="SAM" id="MobiDB-lite"/>
    </source>
</evidence>
<protein>
    <submittedName>
        <fullName evidence="2">Uncharacterized protein</fullName>
    </submittedName>
</protein>
<dbReference type="EMBL" id="KT591489">
    <property type="protein sequence ID" value="ALF00429.1"/>
    <property type="molecule type" value="Genomic_DNA"/>
</dbReference>
<sequence length="75" mass="8224">MVVAMSNSRVKWVSPTGYTVMYEHEDGSVTYDFPTERHPQLPREDTSNKGKFGLKGAVQAAMDEAEADDALAMAS</sequence>
<name>A0A0M4R286_9CAUD</name>
<gene>
    <name evidence="2" type="ORF">SEA_ARCHIE_135</name>
</gene>
<feature type="region of interest" description="Disordered" evidence="1">
    <location>
        <begin position="31"/>
        <end position="51"/>
    </location>
</feature>
<dbReference type="Proteomes" id="UP000201697">
    <property type="component" value="Segment"/>
</dbReference>
<organism evidence="2 3">
    <name type="scientific">Mycobacterium phage Archie</name>
    <dbReference type="NCBI Taxonomy" id="1718599"/>
    <lineage>
        <taxon>Viruses</taxon>
        <taxon>Duplodnaviria</taxon>
        <taxon>Heunggongvirae</taxon>
        <taxon>Uroviricota</taxon>
        <taxon>Caudoviricetes</taxon>
        <taxon>Vilmaviridae</taxon>
        <taxon>Lclasvirinae</taxon>
        <taxon>Faithunavirus</taxon>
        <taxon>Faithunavirus archie</taxon>
    </lineage>
</organism>
<accession>A0A0M4R286</accession>
<dbReference type="GeneID" id="26632242"/>